<dbReference type="Proteomes" id="UP000027986">
    <property type="component" value="Chromosome"/>
</dbReference>
<dbReference type="Gene3D" id="3.90.650.10">
    <property type="entry name" value="PurM-like C-terminal domain"/>
    <property type="match status" value="1"/>
</dbReference>
<feature type="binding site" evidence="1">
    <location>
        <position position="21"/>
    </location>
    <ligand>
        <name>Mg(2+)</name>
        <dbReference type="ChEBI" id="CHEBI:18420"/>
        <label>4</label>
    </ligand>
</feature>
<feature type="binding site" evidence="1">
    <location>
        <position position="21"/>
    </location>
    <ligand>
        <name>Mg(2+)</name>
        <dbReference type="ChEBI" id="CHEBI:18420"/>
        <label>3</label>
    </ligand>
</feature>
<dbReference type="EMBL" id="CP008889">
    <property type="protein sequence ID" value="AIF41198.1"/>
    <property type="molecule type" value="Genomic_DNA"/>
</dbReference>
<dbReference type="InterPro" id="IPR036921">
    <property type="entry name" value="PurM-like_N_sf"/>
</dbReference>
<dbReference type="SUPFAM" id="SSF55326">
    <property type="entry name" value="PurM N-terminal domain-like"/>
    <property type="match status" value="1"/>
</dbReference>
<evidence type="ECO:0000256" key="2">
    <source>
        <dbReference type="SAM" id="MobiDB-lite"/>
    </source>
</evidence>
<keyword evidence="1" id="KW-0808">Transferase</keyword>
<keyword evidence="1" id="KW-0479">Metal-binding</keyword>
<feature type="binding site" evidence="1">
    <location>
        <position position="374"/>
    </location>
    <ligand>
        <name>substrate</name>
    </ligand>
</feature>
<comment type="caution">
    <text evidence="1">Lacks conserved residue(s) required for the propagation of feature annotation.</text>
</comment>
<evidence type="ECO:0000259" key="3">
    <source>
        <dbReference type="Pfam" id="PF00586"/>
    </source>
</evidence>
<feature type="domain" description="PurM-like N-terminal" evidence="3">
    <location>
        <begin position="19"/>
        <end position="132"/>
    </location>
</feature>
<comment type="catalytic activity">
    <reaction evidence="1">
        <text>thiamine phosphate + ATP = thiamine diphosphate + ADP</text>
        <dbReference type="Rhea" id="RHEA:15913"/>
        <dbReference type="ChEBI" id="CHEBI:30616"/>
        <dbReference type="ChEBI" id="CHEBI:37575"/>
        <dbReference type="ChEBI" id="CHEBI:58937"/>
        <dbReference type="ChEBI" id="CHEBI:456216"/>
        <dbReference type="EC" id="2.7.4.16"/>
    </reaction>
</comment>
<keyword evidence="1" id="KW-0067">ATP-binding</keyword>
<keyword evidence="1" id="KW-0460">Magnesium</keyword>
<dbReference type="PANTHER" id="PTHR30270:SF0">
    <property type="entry name" value="THIAMINE-MONOPHOSPHATE KINASE"/>
    <property type="match status" value="1"/>
</dbReference>
<feature type="binding site" evidence="1">
    <location>
        <position position="277"/>
    </location>
    <ligand>
        <name>Mg(2+)</name>
        <dbReference type="ChEBI" id="CHEBI:18420"/>
        <label>5</label>
    </ligand>
</feature>
<evidence type="ECO:0000313" key="4">
    <source>
        <dbReference type="EMBL" id="AIF41198.1"/>
    </source>
</evidence>
<proteinExistence type="inferred from homology"/>
<dbReference type="GO" id="GO:0000287">
    <property type="term" value="F:magnesium ion binding"/>
    <property type="evidence" value="ECO:0007669"/>
    <property type="project" value="UniProtKB-UniRule"/>
</dbReference>
<dbReference type="GO" id="GO:0009030">
    <property type="term" value="F:thiamine-phosphate kinase activity"/>
    <property type="evidence" value="ECO:0007669"/>
    <property type="project" value="UniProtKB-UniRule"/>
</dbReference>
<evidence type="ECO:0000256" key="1">
    <source>
        <dbReference type="HAMAP-Rule" id="MF_02128"/>
    </source>
</evidence>
<feature type="binding site" evidence="1">
    <location>
        <begin position="113"/>
        <end position="114"/>
    </location>
    <ligand>
        <name>ATP</name>
        <dbReference type="ChEBI" id="CHEBI:30616"/>
    </ligand>
</feature>
<comment type="miscellaneous">
    <text evidence="1">Reaction mechanism of ThiL seems to utilize a direct, inline transfer of the gamma-phosphate of ATP to TMP rather than a phosphorylated enzyme intermediate.</text>
</comment>
<feature type="binding site" evidence="1">
    <location>
        <position position="274"/>
    </location>
    <ligand>
        <name>Mg(2+)</name>
        <dbReference type="ChEBI" id="CHEBI:18420"/>
        <label>3</label>
    </ligand>
</feature>
<feature type="binding site" evidence="1">
    <location>
        <position position="276"/>
    </location>
    <ligand>
        <name>ATP</name>
        <dbReference type="ChEBI" id="CHEBI:30616"/>
    </ligand>
</feature>
<feature type="binding site" evidence="1">
    <location>
        <position position="37"/>
    </location>
    <ligand>
        <name>Mg(2+)</name>
        <dbReference type="ChEBI" id="CHEBI:18420"/>
        <label>2</label>
    </ligand>
</feature>
<sequence>MLAAITPHLAAADAEIGPGDDAAVLPLATGRAVVTTDSMVLDLDWRDDWSSAHDVGVKVIAQNLADVVAMGARPTGVVVALATEERTRVDWLVELTDGMADELRRAGCGSLGGDLSGAPAGTVVITVTALGELAPGAPALTRSAARPGQVVVVSDRLGRSQAGLLVLSGELAWPPRDAGATARRDPGPSVADEFPHADADADANQALRTCADDRRVPPTDGEAASRAAVGAGPPAAANGAAEAVARECVTFHRAPRPRYADDEAVSAGMGVAMDVSDGLGRDAARLAAASGVDIELDRAALERMAAPLRPLLGDRALDCVLASGEEHALLGTCDADAVPPGWHVIGRVVAPAASTSGRRAAVTLDGVDVVERGWSHYERARPSASE</sequence>
<feature type="compositionally biased region" description="Low complexity" evidence="2">
    <location>
        <begin position="221"/>
        <end position="232"/>
    </location>
</feature>
<keyword evidence="1" id="KW-0784">Thiamine biosynthesis</keyword>
<dbReference type="eggNOG" id="COG0611">
    <property type="taxonomic scope" value="Bacteria"/>
</dbReference>
<name>A0A075JM81_9MICO</name>
<dbReference type="Gene3D" id="3.30.1330.10">
    <property type="entry name" value="PurM-like, N-terminal domain"/>
    <property type="match status" value="1"/>
</dbReference>
<feature type="binding site" evidence="1">
    <location>
        <position position="66"/>
    </location>
    <ligand>
        <name>Mg(2+)</name>
        <dbReference type="ChEBI" id="CHEBI:18420"/>
        <label>4</label>
    </ligand>
</feature>
<keyword evidence="5" id="KW-1185">Reference proteome</keyword>
<comment type="pathway">
    <text evidence="1">Cofactor biosynthesis; thiamine diphosphate biosynthesis; thiamine diphosphate from thiamine phosphate: step 1/1.</text>
</comment>
<dbReference type="GO" id="GO:0009229">
    <property type="term" value="P:thiamine diphosphate biosynthetic process"/>
    <property type="evidence" value="ECO:0007669"/>
    <property type="project" value="UniProtKB-UniRule"/>
</dbReference>
<gene>
    <name evidence="1" type="primary">thiL</name>
    <name evidence="4" type="ORF">HX89_09835</name>
</gene>
<dbReference type="InterPro" id="IPR006283">
    <property type="entry name" value="ThiL-like"/>
</dbReference>
<dbReference type="InterPro" id="IPR036676">
    <property type="entry name" value="PurM-like_C_sf"/>
</dbReference>
<feature type="binding site" evidence="1">
    <location>
        <position position="36"/>
    </location>
    <ligand>
        <name>Mg(2+)</name>
        <dbReference type="ChEBI" id="CHEBI:18420"/>
        <label>1</label>
    </ligand>
</feature>
<feature type="binding site" evidence="1">
    <location>
        <position position="37"/>
    </location>
    <ligand>
        <name>Mg(2+)</name>
        <dbReference type="ChEBI" id="CHEBI:18420"/>
        <label>1</label>
    </ligand>
</feature>
<dbReference type="InterPro" id="IPR016188">
    <property type="entry name" value="PurM-like_N"/>
</dbReference>
<organism evidence="4 5">
    <name type="scientific">Dermacoccus nishinomiyaensis</name>
    <dbReference type="NCBI Taxonomy" id="1274"/>
    <lineage>
        <taxon>Bacteria</taxon>
        <taxon>Bacillati</taxon>
        <taxon>Actinomycetota</taxon>
        <taxon>Actinomycetes</taxon>
        <taxon>Micrococcales</taxon>
        <taxon>Dermacoccaceae</taxon>
        <taxon>Dermacoccus</taxon>
    </lineage>
</organism>
<dbReference type="GO" id="GO:0005524">
    <property type="term" value="F:ATP binding"/>
    <property type="evidence" value="ECO:0007669"/>
    <property type="project" value="UniProtKB-UniRule"/>
</dbReference>
<feature type="binding site" evidence="1">
    <location>
        <position position="44"/>
    </location>
    <ligand>
        <name>substrate</name>
    </ligand>
</feature>
<feature type="binding site" evidence="1">
    <location>
        <position position="66"/>
    </location>
    <ligand>
        <name>Mg(2+)</name>
        <dbReference type="ChEBI" id="CHEBI:18420"/>
        <label>2</label>
    </ligand>
</feature>
<dbReference type="HAMAP" id="MF_02128">
    <property type="entry name" value="TMP_kinase"/>
    <property type="match status" value="1"/>
</dbReference>
<evidence type="ECO:0000313" key="5">
    <source>
        <dbReference type="Proteomes" id="UP000027986"/>
    </source>
</evidence>
<dbReference type="SUPFAM" id="SSF56042">
    <property type="entry name" value="PurM C-terminal domain-like"/>
    <property type="match status" value="1"/>
</dbReference>
<dbReference type="CDD" id="cd02194">
    <property type="entry name" value="ThiL"/>
    <property type="match status" value="1"/>
</dbReference>
<dbReference type="GO" id="GO:0009228">
    <property type="term" value="P:thiamine biosynthetic process"/>
    <property type="evidence" value="ECO:0007669"/>
    <property type="project" value="UniProtKB-KW"/>
</dbReference>
<feature type="binding site" evidence="1">
    <location>
        <position position="66"/>
    </location>
    <ligand>
        <name>Mg(2+)</name>
        <dbReference type="ChEBI" id="CHEBI:18420"/>
        <label>3</label>
    </ligand>
</feature>
<dbReference type="HOGENOM" id="CLU_046964_0_1_11"/>
<dbReference type="EC" id="2.7.4.16" evidence="1"/>
<keyword evidence="1" id="KW-0547">Nucleotide-binding</keyword>
<feature type="region of interest" description="Disordered" evidence="2">
    <location>
        <begin position="213"/>
        <end position="232"/>
    </location>
</feature>
<dbReference type="PANTHER" id="PTHR30270">
    <property type="entry name" value="THIAMINE-MONOPHOSPHATE KINASE"/>
    <property type="match status" value="1"/>
</dbReference>
<dbReference type="Pfam" id="PF00586">
    <property type="entry name" value="AIRS"/>
    <property type="match status" value="1"/>
</dbReference>
<protein>
    <recommendedName>
        <fullName evidence="1">Thiamine-monophosphate kinase</fullName>
        <shortName evidence="1">TMP kinase</shortName>
        <shortName evidence="1">Thiamine-phosphate kinase</shortName>
        <ecNumber evidence="1">2.7.4.16</ecNumber>
    </recommendedName>
</protein>
<comment type="function">
    <text evidence="1">Catalyzes the ATP-dependent phosphorylation of thiamine-monophosphate (TMP) to form thiamine-pyrophosphate (TPP), the active form of vitamin B1.</text>
</comment>
<accession>A0A075JM81</accession>
<feature type="binding site" evidence="1">
    <location>
        <position position="114"/>
    </location>
    <ligand>
        <name>Mg(2+)</name>
        <dbReference type="ChEBI" id="CHEBI:18420"/>
        <label>1</label>
    </ligand>
</feature>
<comment type="similarity">
    <text evidence="1">Belongs to the thiamine-monophosphate kinase family.</text>
</comment>
<feature type="binding site" evidence="1">
    <location>
        <position position="325"/>
    </location>
    <ligand>
        <name>substrate</name>
    </ligand>
</feature>
<keyword evidence="1" id="KW-0418">Kinase</keyword>
<reference evidence="4 5" key="1">
    <citation type="submission" date="2014-07" db="EMBL/GenBank/DDBJ databases">
        <title>Genome Sequencing of Dermacoccus nishinomiyaensis.</title>
        <authorList>
            <person name="Hong K.W."/>
            <person name="Chan K.G."/>
        </authorList>
    </citation>
    <scope>NUCLEOTIDE SEQUENCE [LARGE SCALE GENOMIC DNA]</scope>
    <source>
        <strain evidence="4 5">M25</strain>
    </source>
</reference>
<dbReference type="UniPathway" id="UPA00060">
    <property type="reaction ID" value="UER00142"/>
</dbReference>
<dbReference type="KEGG" id="dni:HX89_09835"/>
<feature type="binding site" evidence="1">
    <location>
        <position position="35"/>
    </location>
    <ligand>
        <name>Mg(2+)</name>
        <dbReference type="ChEBI" id="CHEBI:18420"/>
        <label>4</label>
    </ligand>
</feature>
<feature type="binding site" evidence="1">
    <location>
        <position position="142"/>
    </location>
    <ligand>
        <name>ATP</name>
        <dbReference type="ChEBI" id="CHEBI:30616"/>
    </ligand>
</feature>
<dbReference type="AlphaFoldDB" id="A0A075JM81"/>